<comment type="caution">
    <text evidence="6">The sequence shown here is derived from an EMBL/GenBank/DDBJ whole genome shotgun (WGS) entry which is preliminary data.</text>
</comment>
<evidence type="ECO:0000313" key="6">
    <source>
        <dbReference type="EMBL" id="KAJ2898342.1"/>
    </source>
</evidence>
<dbReference type="Proteomes" id="UP001201980">
    <property type="component" value="Unassembled WGS sequence"/>
</dbReference>
<dbReference type="SUPFAM" id="SSF52141">
    <property type="entry name" value="Uracil-DNA glycosylase-like"/>
    <property type="match status" value="1"/>
</dbReference>
<evidence type="ECO:0000256" key="1">
    <source>
        <dbReference type="ARBA" id="ARBA00022763"/>
    </source>
</evidence>
<protein>
    <submittedName>
        <fullName evidence="6">TDG/mug DNA glucosyllase family protein</fullName>
    </submittedName>
</protein>
<feature type="region of interest" description="Disordered" evidence="4">
    <location>
        <begin position="1"/>
        <end position="48"/>
    </location>
</feature>
<dbReference type="GO" id="GO:0008263">
    <property type="term" value="F:pyrimidine-specific mismatch base pair DNA N-glycosylase activity"/>
    <property type="evidence" value="ECO:0007669"/>
    <property type="project" value="TreeGrafter"/>
</dbReference>
<dbReference type="FunFam" id="3.40.470.10:FF:000010">
    <property type="entry name" value="G/U mismatch-specific DNA glycosylase"/>
    <property type="match status" value="1"/>
</dbReference>
<accession>A0AAD5RM65</accession>
<dbReference type="SMART" id="SM00986">
    <property type="entry name" value="UDG"/>
    <property type="match status" value="1"/>
</dbReference>
<dbReference type="CDD" id="cd10028">
    <property type="entry name" value="UDG-F2_TDG_MUG"/>
    <property type="match status" value="1"/>
</dbReference>
<keyword evidence="7" id="KW-1185">Reference proteome</keyword>
<evidence type="ECO:0000256" key="2">
    <source>
        <dbReference type="ARBA" id="ARBA00022801"/>
    </source>
</evidence>
<dbReference type="EMBL" id="JAKWBI020000234">
    <property type="protein sequence ID" value="KAJ2898342.1"/>
    <property type="molecule type" value="Genomic_DNA"/>
</dbReference>
<evidence type="ECO:0000259" key="5">
    <source>
        <dbReference type="SMART" id="SM00986"/>
    </source>
</evidence>
<keyword evidence="2" id="KW-0378">Hydrolase</keyword>
<proteinExistence type="predicted"/>
<feature type="domain" description="Uracil-DNA glycosylase-like" evidence="5">
    <location>
        <begin position="144"/>
        <end position="361"/>
    </location>
</feature>
<dbReference type="Pfam" id="PF03167">
    <property type="entry name" value="UDG"/>
    <property type="match status" value="1"/>
</dbReference>
<dbReference type="Gene3D" id="3.40.470.10">
    <property type="entry name" value="Uracil-DNA glycosylase-like domain"/>
    <property type="match status" value="1"/>
</dbReference>
<dbReference type="AlphaFoldDB" id="A0AAD5RM65"/>
<feature type="compositionally biased region" description="Low complexity" evidence="4">
    <location>
        <begin position="93"/>
        <end position="103"/>
    </location>
</feature>
<feature type="region of interest" description="Disordered" evidence="4">
    <location>
        <begin position="62"/>
        <end position="136"/>
    </location>
</feature>
<sequence length="384" mass="41626">MPRATRSAVLKASRDEAFSADMGANTSTTAAEAANEDDAESQPPASFLGKLELSNFTFTLDPATVSSSLPPNRTTASVSPAKRNASPVKRARAQSTSATTTTKTRGKTTKSPHFPSKRQKSSADAPAAAPSRAPTLSPHLPLLPDAVGPNLLVLFVGLNPGIQTSRSGHAYAHPSNLFWKLMHSSSLTPTASPLKAAEDQTLPRRFGLGLTNIVARPSRSGADLSKAEMDAGVGLLHRKARCARAEAVCLVGKGIWDSVWRVESARRGLKAGGREKKMEKFKYGWRDESLRLGAEPADGEDEDGLNVAPPGWENLGEERMEKIGEEQEEYKGARIFVATSTSGLAASLSPREKEEVWKELGDWAQMRRRERVEQEEERRKGKRC</sequence>
<feature type="compositionally biased region" description="Polar residues" evidence="4">
    <location>
        <begin position="62"/>
        <end position="78"/>
    </location>
</feature>
<evidence type="ECO:0000256" key="4">
    <source>
        <dbReference type="SAM" id="MobiDB-lite"/>
    </source>
</evidence>
<feature type="compositionally biased region" description="Basic residues" evidence="4">
    <location>
        <begin position="104"/>
        <end position="120"/>
    </location>
</feature>
<dbReference type="SMART" id="SM00987">
    <property type="entry name" value="UreE_C"/>
    <property type="match status" value="1"/>
</dbReference>
<gene>
    <name evidence="6" type="ORF">MKZ38_003970</name>
</gene>
<name>A0AAD5RM65_9PEZI</name>
<dbReference type="InterPro" id="IPR036895">
    <property type="entry name" value="Uracil-DNA_glycosylase-like_sf"/>
</dbReference>
<dbReference type="PANTHER" id="PTHR12159">
    <property type="entry name" value="G/T AND G/U MISMATCH-SPECIFIC DNA GLYCOSYLASE"/>
    <property type="match status" value="1"/>
</dbReference>
<dbReference type="GO" id="GO:0006285">
    <property type="term" value="P:base-excision repair, AP site formation"/>
    <property type="evidence" value="ECO:0007669"/>
    <property type="project" value="InterPro"/>
</dbReference>
<keyword evidence="3" id="KW-0234">DNA repair</keyword>
<dbReference type="PANTHER" id="PTHR12159:SF9">
    <property type="entry name" value="G_T MISMATCH-SPECIFIC THYMINE DNA GLYCOSYLASE"/>
    <property type="match status" value="1"/>
</dbReference>
<organism evidence="6 7">
    <name type="scientific">Zalerion maritima</name>
    <dbReference type="NCBI Taxonomy" id="339359"/>
    <lineage>
        <taxon>Eukaryota</taxon>
        <taxon>Fungi</taxon>
        <taxon>Dikarya</taxon>
        <taxon>Ascomycota</taxon>
        <taxon>Pezizomycotina</taxon>
        <taxon>Sordariomycetes</taxon>
        <taxon>Lulworthiomycetidae</taxon>
        <taxon>Lulworthiales</taxon>
        <taxon>Lulworthiaceae</taxon>
        <taxon>Zalerion</taxon>
    </lineage>
</organism>
<keyword evidence="1" id="KW-0227">DNA damage</keyword>
<evidence type="ECO:0000256" key="3">
    <source>
        <dbReference type="ARBA" id="ARBA00023204"/>
    </source>
</evidence>
<reference evidence="6" key="1">
    <citation type="submission" date="2022-07" db="EMBL/GenBank/DDBJ databases">
        <title>Draft genome sequence of Zalerion maritima ATCC 34329, a (micro)plastics degrading marine fungus.</title>
        <authorList>
            <person name="Paco A."/>
            <person name="Goncalves M.F.M."/>
            <person name="Rocha-Santos T.A.P."/>
            <person name="Alves A."/>
        </authorList>
    </citation>
    <scope>NUCLEOTIDE SEQUENCE</scope>
    <source>
        <strain evidence="6">ATCC 34329</strain>
    </source>
</reference>
<dbReference type="InterPro" id="IPR005122">
    <property type="entry name" value="Uracil-DNA_glycosylase-like"/>
</dbReference>
<dbReference type="InterPro" id="IPR015637">
    <property type="entry name" value="MUG/TDG"/>
</dbReference>
<feature type="compositionally biased region" description="Low complexity" evidence="4">
    <location>
        <begin position="122"/>
        <end position="136"/>
    </location>
</feature>
<feature type="compositionally biased region" description="Low complexity" evidence="4">
    <location>
        <begin position="24"/>
        <end position="33"/>
    </location>
</feature>
<evidence type="ECO:0000313" key="7">
    <source>
        <dbReference type="Proteomes" id="UP001201980"/>
    </source>
</evidence>
<dbReference type="GO" id="GO:0004844">
    <property type="term" value="F:uracil DNA N-glycosylase activity"/>
    <property type="evidence" value="ECO:0007669"/>
    <property type="project" value="TreeGrafter"/>
</dbReference>